<name>A0ACC0JQI4_CHOFU</name>
<organism evidence="1 2">
    <name type="scientific">Choristoneura fumiferana</name>
    <name type="common">Spruce budworm moth</name>
    <name type="synonym">Archips fumiferana</name>
    <dbReference type="NCBI Taxonomy" id="7141"/>
    <lineage>
        <taxon>Eukaryota</taxon>
        <taxon>Metazoa</taxon>
        <taxon>Ecdysozoa</taxon>
        <taxon>Arthropoda</taxon>
        <taxon>Hexapoda</taxon>
        <taxon>Insecta</taxon>
        <taxon>Pterygota</taxon>
        <taxon>Neoptera</taxon>
        <taxon>Endopterygota</taxon>
        <taxon>Lepidoptera</taxon>
        <taxon>Glossata</taxon>
        <taxon>Ditrysia</taxon>
        <taxon>Tortricoidea</taxon>
        <taxon>Tortricidae</taxon>
        <taxon>Tortricinae</taxon>
        <taxon>Choristoneura</taxon>
    </lineage>
</organism>
<dbReference type="Proteomes" id="UP001064048">
    <property type="component" value="Chromosome 8"/>
</dbReference>
<evidence type="ECO:0000313" key="1">
    <source>
        <dbReference type="EMBL" id="KAI8426300.1"/>
    </source>
</evidence>
<reference evidence="1 2" key="1">
    <citation type="journal article" date="2022" name="Genome Biol. Evol.">
        <title>The Spruce Budworm Genome: Reconstructing the Evolutionary History of Antifreeze Proteins.</title>
        <authorList>
            <person name="Beliveau C."/>
            <person name="Gagne P."/>
            <person name="Picq S."/>
            <person name="Vernygora O."/>
            <person name="Keeling C.I."/>
            <person name="Pinkney K."/>
            <person name="Doucet D."/>
            <person name="Wen F."/>
            <person name="Johnston J.S."/>
            <person name="Maaroufi H."/>
            <person name="Boyle B."/>
            <person name="Laroche J."/>
            <person name="Dewar K."/>
            <person name="Juretic N."/>
            <person name="Blackburn G."/>
            <person name="Nisole A."/>
            <person name="Brunet B."/>
            <person name="Brandao M."/>
            <person name="Lumley L."/>
            <person name="Duan J."/>
            <person name="Quan G."/>
            <person name="Lucarotti C.J."/>
            <person name="Roe A.D."/>
            <person name="Sperling F.A.H."/>
            <person name="Levesque R.C."/>
            <person name="Cusson M."/>
        </authorList>
    </citation>
    <scope>NUCLEOTIDE SEQUENCE [LARGE SCALE GENOMIC DNA]</scope>
    <source>
        <strain evidence="1">Glfc:IPQL:Cfum</strain>
    </source>
</reference>
<comment type="caution">
    <text evidence="1">The sequence shown here is derived from an EMBL/GenBank/DDBJ whole genome shotgun (WGS) entry which is preliminary data.</text>
</comment>
<evidence type="ECO:0000313" key="2">
    <source>
        <dbReference type="Proteomes" id="UP001064048"/>
    </source>
</evidence>
<accession>A0ACC0JQI4</accession>
<gene>
    <name evidence="1" type="ORF">MSG28_005177</name>
</gene>
<protein>
    <submittedName>
        <fullName evidence="1">Uncharacterized protein</fullName>
    </submittedName>
</protein>
<sequence length="321" mass="35615">MKAFWRCCPFNKEIRLGQPSYGLQAPYDYSFLRSARLQLSKLRSATALTAQAAPLRPNLTLSPDGPNFRSTAHPSWLVQDPDRSGVEHLPLLTSAPTTTQLDQAPLLWPASSLRVLLSDSREVRREEPGAKRLATAGGPGPAEWSSVPRSKGALGRQDEQPGQVFHAGTIRVLDEPGRICASAFKGENITVRIPPVTADRRHPPWATKTVKGESEIVGSLRKGTSEWYEALCAQDTESERGEDLVNLITLVQIDLQQGLTYYHPVFETTNNVPYFNVVFTQIDKMCASRASEASVPLQRPANCQNRTFFANTCIYDEYKCL</sequence>
<proteinExistence type="predicted"/>
<dbReference type="EMBL" id="CM046108">
    <property type="protein sequence ID" value="KAI8426300.1"/>
    <property type="molecule type" value="Genomic_DNA"/>
</dbReference>
<keyword evidence="2" id="KW-1185">Reference proteome</keyword>